<dbReference type="RefSeq" id="WP_019019629.1">
    <property type="nucleotide sequence ID" value="NZ_BMXD01000008.1"/>
</dbReference>
<reference evidence="2" key="1">
    <citation type="journal article" date="2019" name="Int. J. Syst. Evol. Microbiol.">
        <title>The Global Catalogue of Microorganisms (GCM) 10K type strain sequencing project: providing services to taxonomists for standard genome sequencing and annotation.</title>
        <authorList>
            <consortium name="The Broad Institute Genomics Platform"/>
            <consortium name="The Broad Institute Genome Sequencing Center for Infectious Disease"/>
            <person name="Wu L."/>
            <person name="Ma J."/>
        </authorList>
    </citation>
    <scope>NUCLEOTIDE SEQUENCE [LARGE SCALE GENOMIC DNA]</scope>
    <source>
        <strain evidence="2">KCTC 12847</strain>
    </source>
</reference>
<evidence type="ECO:0008006" key="3">
    <source>
        <dbReference type="Google" id="ProtNLM"/>
    </source>
</evidence>
<proteinExistence type="predicted"/>
<name>A0ABV7LWA9_9GAMM</name>
<sequence>MTRWVLRGLVAVPIALVFIVTLSLYWPLPVLAGWVKDDLATGIGWQGVEGRLLDGRIERLSFARQGAFPLVVGPAVWQVTWPGQLNLTLGEAAHAWSLTARIDGMTVEWQLEGGSLHAIDTSQLPLTPAGDWLGKLAVTTRGQRCVNTQGVLTSDDLTLLTPDPIPLGQARLALTCGSDGDYRLKLSVNDPPGLELASTLDVAASGGAHGELNGRLAQDHPLATWRRLLEPNATDDKVHREFAW</sequence>
<comment type="caution">
    <text evidence="1">The sequence shown here is derived from an EMBL/GenBank/DDBJ whole genome shotgun (WGS) entry which is preliminary data.</text>
</comment>
<evidence type="ECO:0000313" key="2">
    <source>
        <dbReference type="Proteomes" id="UP001595640"/>
    </source>
</evidence>
<accession>A0ABV7LWA9</accession>
<evidence type="ECO:0000313" key="1">
    <source>
        <dbReference type="EMBL" id="MFC3290689.1"/>
    </source>
</evidence>
<organism evidence="1 2">
    <name type="scientific">Modicisalibacter luteus</name>
    <dbReference type="NCBI Taxonomy" id="453962"/>
    <lineage>
        <taxon>Bacteria</taxon>
        <taxon>Pseudomonadati</taxon>
        <taxon>Pseudomonadota</taxon>
        <taxon>Gammaproteobacteria</taxon>
        <taxon>Oceanospirillales</taxon>
        <taxon>Halomonadaceae</taxon>
        <taxon>Modicisalibacter</taxon>
    </lineage>
</organism>
<protein>
    <recommendedName>
        <fullName evidence="3">General secretion pathway protein N</fullName>
    </recommendedName>
</protein>
<dbReference type="Proteomes" id="UP001595640">
    <property type="component" value="Unassembled WGS sequence"/>
</dbReference>
<gene>
    <name evidence="1" type="ORF">ACFOEI_01235</name>
</gene>
<keyword evidence="2" id="KW-1185">Reference proteome</keyword>
<dbReference type="EMBL" id="JBHRUH010000003">
    <property type="protein sequence ID" value="MFC3290689.1"/>
    <property type="molecule type" value="Genomic_DNA"/>
</dbReference>